<dbReference type="AlphaFoldDB" id="Q0VKY9"/>
<sequence>MAFPVDEKYIENTKNELGVKFPDSFRKKMMKSNGGGVEVSTDYFEIHPFYDTSDKKRIKRTCNSILHETKIAREHYRLPENLIVIGNNGGGDVLVYKTEKEGSINNAVYWLDHETEELVLAAKDFGELNQSV</sequence>
<name>Q0VKY9_ALCBS</name>
<gene>
    <name evidence="2" type="ordered locus">ABO_2711</name>
</gene>
<dbReference type="OrthoDB" id="1353528at2"/>
<reference evidence="2 3" key="1">
    <citation type="journal article" date="2006" name="Nat. Biotechnol.">
        <title>Genome sequence of the ubiquitous hydrocarbon-degrading marine bacterium Alcanivorax borkumensis.</title>
        <authorList>
            <person name="Schneiker S."/>
            <person name="Martins dos Santos V.A.P."/>
            <person name="Bartels D."/>
            <person name="Bekel T."/>
            <person name="Brecht M."/>
            <person name="Buhrmester J."/>
            <person name="Chernikova T.N."/>
            <person name="Denaro R."/>
            <person name="Ferrer M."/>
            <person name="Gertler C."/>
            <person name="Goesmann A."/>
            <person name="Golyshina O.V."/>
            <person name="Kaminski F."/>
            <person name="Khachane A.N."/>
            <person name="Lang S."/>
            <person name="Linke B."/>
            <person name="McHardy A.C."/>
            <person name="Meyer F."/>
            <person name="Nechitaylo T."/>
            <person name="Puehler A."/>
            <person name="Regenhardt D."/>
            <person name="Rupp O."/>
            <person name="Sabirova J.S."/>
            <person name="Selbitschka W."/>
            <person name="Yakimov M.M."/>
            <person name="Timmis K.N."/>
            <person name="Vorhoelter F.-J."/>
            <person name="Weidner S."/>
            <person name="Kaiser O."/>
            <person name="Golyshin P.N."/>
        </authorList>
    </citation>
    <scope>NUCLEOTIDE SEQUENCE [LARGE SCALE GENOMIC DNA]</scope>
    <source>
        <strain evidence="3">ATCC 700651 / DSM 11573 / NCIMB 13689 / SK2</strain>
    </source>
</reference>
<dbReference type="RefSeq" id="WP_011589982.1">
    <property type="nucleotide sequence ID" value="NC_008260.1"/>
</dbReference>
<dbReference type="HOGENOM" id="CLU_157201_0_0_6"/>
<dbReference type="InterPro" id="IPR018958">
    <property type="entry name" value="Knr4/Smi1-like_dom"/>
</dbReference>
<dbReference type="SUPFAM" id="SSF160631">
    <property type="entry name" value="SMI1/KNR4-like"/>
    <property type="match status" value="1"/>
</dbReference>
<evidence type="ECO:0000259" key="1">
    <source>
        <dbReference type="SMART" id="SM00860"/>
    </source>
</evidence>
<dbReference type="eggNOG" id="ENOG50320YH">
    <property type="taxonomic scope" value="Bacteria"/>
</dbReference>
<keyword evidence="3" id="KW-1185">Reference proteome</keyword>
<feature type="domain" description="Knr4/Smi1-like" evidence="1">
    <location>
        <begin position="4"/>
        <end position="113"/>
    </location>
</feature>
<dbReference type="SMART" id="SM00860">
    <property type="entry name" value="SMI1_KNR4"/>
    <property type="match status" value="1"/>
</dbReference>
<protein>
    <recommendedName>
        <fullName evidence="1">Knr4/Smi1-like domain-containing protein</fullName>
    </recommendedName>
</protein>
<organism evidence="2 3">
    <name type="scientific">Alcanivorax borkumensis (strain ATCC 700651 / DSM 11573 / NCIMB 13689 / SK2)</name>
    <dbReference type="NCBI Taxonomy" id="393595"/>
    <lineage>
        <taxon>Bacteria</taxon>
        <taxon>Pseudomonadati</taxon>
        <taxon>Pseudomonadota</taxon>
        <taxon>Gammaproteobacteria</taxon>
        <taxon>Oceanospirillales</taxon>
        <taxon>Alcanivoracaceae</taxon>
        <taxon>Alcanivorax</taxon>
    </lineage>
</organism>
<dbReference type="EMBL" id="AM286690">
    <property type="protein sequence ID" value="CAL18159.1"/>
    <property type="molecule type" value="Genomic_DNA"/>
</dbReference>
<accession>Q0VKY9</accession>
<dbReference type="Pfam" id="PF09346">
    <property type="entry name" value="SMI1_KNR4"/>
    <property type="match status" value="1"/>
</dbReference>
<evidence type="ECO:0000313" key="2">
    <source>
        <dbReference type="EMBL" id="CAL18159.1"/>
    </source>
</evidence>
<dbReference type="Gene3D" id="3.40.1580.10">
    <property type="entry name" value="SMI1/KNR4-like"/>
    <property type="match status" value="1"/>
</dbReference>
<dbReference type="InterPro" id="IPR037883">
    <property type="entry name" value="Knr4/Smi1-like_sf"/>
</dbReference>
<dbReference type="Proteomes" id="UP000008871">
    <property type="component" value="Chromosome"/>
</dbReference>
<dbReference type="KEGG" id="abo:ABO_2711"/>
<proteinExistence type="predicted"/>
<evidence type="ECO:0000313" key="3">
    <source>
        <dbReference type="Proteomes" id="UP000008871"/>
    </source>
</evidence>